<reference evidence="1" key="1">
    <citation type="submission" date="2014-01" db="EMBL/GenBank/DDBJ databases">
        <authorList>
            <person name="Aslett M."/>
        </authorList>
    </citation>
    <scope>NUCLEOTIDE SEQUENCE</scope>
</reference>
<sequence length="81" mass="9393">MIEDDIREHIKDCGEPFTNEKLEELMQSPTDSDDDVMEDTDARTPSDWTLQKLTSIFRQAHVLKDMTADYDPSMERSNIVT</sequence>
<dbReference type="STRING" id="36087.A0A077ZI37"/>
<organism evidence="1 2">
    <name type="scientific">Trichuris trichiura</name>
    <name type="common">Whipworm</name>
    <name type="synonym">Trichocephalus trichiurus</name>
    <dbReference type="NCBI Taxonomy" id="36087"/>
    <lineage>
        <taxon>Eukaryota</taxon>
        <taxon>Metazoa</taxon>
        <taxon>Ecdysozoa</taxon>
        <taxon>Nematoda</taxon>
        <taxon>Enoplea</taxon>
        <taxon>Dorylaimia</taxon>
        <taxon>Trichinellida</taxon>
        <taxon>Trichuridae</taxon>
        <taxon>Trichuris</taxon>
    </lineage>
</organism>
<keyword evidence="2" id="KW-1185">Reference proteome</keyword>
<gene>
    <name evidence="1" type="ORF">TTRE_0000780901</name>
</gene>
<name>A0A077ZI37_TRITR</name>
<proteinExistence type="predicted"/>
<evidence type="ECO:0000313" key="1">
    <source>
        <dbReference type="EMBL" id="CDW59474.1"/>
    </source>
</evidence>
<dbReference type="OrthoDB" id="9886754at2759"/>
<dbReference type="EMBL" id="HG806603">
    <property type="protein sequence ID" value="CDW59474.1"/>
    <property type="molecule type" value="Genomic_DNA"/>
</dbReference>
<dbReference type="AlphaFoldDB" id="A0A077ZI37"/>
<reference evidence="1" key="2">
    <citation type="submission" date="2014-03" db="EMBL/GenBank/DDBJ databases">
        <title>The whipworm genome and dual-species transcriptomics of an intimate host-pathogen interaction.</title>
        <authorList>
            <person name="Foth B.J."/>
            <person name="Tsai I.J."/>
            <person name="Reid A.J."/>
            <person name="Bancroft A.J."/>
            <person name="Nichol S."/>
            <person name="Tracey A."/>
            <person name="Holroyd N."/>
            <person name="Cotton J.A."/>
            <person name="Stanley E.J."/>
            <person name="Zarowiecki M."/>
            <person name="Liu J.Z."/>
            <person name="Huckvale T."/>
            <person name="Cooper P.J."/>
            <person name="Grencis R.K."/>
            <person name="Berriman M."/>
        </authorList>
    </citation>
    <scope>NUCLEOTIDE SEQUENCE [LARGE SCALE GENOMIC DNA]</scope>
</reference>
<protein>
    <submittedName>
        <fullName evidence="1">Uncharacterized protein</fullName>
    </submittedName>
</protein>
<evidence type="ECO:0000313" key="2">
    <source>
        <dbReference type="Proteomes" id="UP000030665"/>
    </source>
</evidence>
<accession>A0A077ZI37</accession>
<dbReference type="Proteomes" id="UP000030665">
    <property type="component" value="Unassembled WGS sequence"/>
</dbReference>